<dbReference type="InterPro" id="IPR050624">
    <property type="entry name" value="HTH-type_Tx_Regulator"/>
</dbReference>
<dbReference type="RefSeq" id="WP_002573852.1">
    <property type="nucleotide sequence ID" value="NZ_BAABXO010000001.1"/>
</dbReference>
<dbReference type="Gene3D" id="1.10.357.10">
    <property type="entry name" value="Tetracycline Repressor, domain 2"/>
    <property type="match status" value="1"/>
</dbReference>
<dbReference type="PROSITE" id="PS50977">
    <property type="entry name" value="HTH_TETR_2"/>
    <property type="match status" value="1"/>
</dbReference>
<evidence type="ECO:0000256" key="2">
    <source>
        <dbReference type="PROSITE-ProRule" id="PRU00335"/>
    </source>
</evidence>
<keyword evidence="1 2" id="KW-0238">DNA-binding</keyword>
<accession>A0A6N2XVA2</accession>
<organism evidence="4">
    <name type="scientific">Enterocloster bolteae</name>
    <dbReference type="NCBI Taxonomy" id="208479"/>
    <lineage>
        <taxon>Bacteria</taxon>
        <taxon>Bacillati</taxon>
        <taxon>Bacillota</taxon>
        <taxon>Clostridia</taxon>
        <taxon>Lachnospirales</taxon>
        <taxon>Lachnospiraceae</taxon>
        <taxon>Enterocloster</taxon>
    </lineage>
</organism>
<gene>
    <name evidence="4" type="ORF">CBLFYP116_00532</name>
</gene>
<dbReference type="PANTHER" id="PTHR43479">
    <property type="entry name" value="ACREF/ENVCD OPERON REPRESSOR-RELATED"/>
    <property type="match status" value="1"/>
</dbReference>
<dbReference type="InterPro" id="IPR001647">
    <property type="entry name" value="HTH_TetR"/>
</dbReference>
<evidence type="ECO:0000313" key="4">
    <source>
        <dbReference type="EMBL" id="VYT57470.1"/>
    </source>
</evidence>
<dbReference type="Pfam" id="PF00440">
    <property type="entry name" value="TetR_N"/>
    <property type="match status" value="1"/>
</dbReference>
<feature type="domain" description="HTH tetR-type" evidence="3">
    <location>
        <begin position="5"/>
        <end position="65"/>
    </location>
</feature>
<evidence type="ECO:0000259" key="3">
    <source>
        <dbReference type="PROSITE" id="PS50977"/>
    </source>
</evidence>
<reference evidence="4" key="1">
    <citation type="submission" date="2019-11" db="EMBL/GenBank/DDBJ databases">
        <authorList>
            <person name="Feng L."/>
        </authorList>
    </citation>
    <scope>NUCLEOTIDE SEQUENCE</scope>
    <source>
        <strain evidence="4">CbolteaeLFYP116</strain>
    </source>
</reference>
<dbReference type="InterPro" id="IPR009057">
    <property type="entry name" value="Homeodomain-like_sf"/>
</dbReference>
<sequence length="186" mass="21184">MAKKRATKEALLAAAIGLFQKHGFENITIDDICKEIDVTKTAFYYYYKSKDELVRDYFSTDGMLSSDELASILNAHDYANQVLRIIETRIRQVTRAGVTLTKELYRIYLKDEVIPLLPEQSGLWDIVISLLERAQQEGQIKRTASPRILGNSLCCLSNGIVLKWIMAGGEFDVINENRLLFEALFL</sequence>
<dbReference type="GeneID" id="23111289"/>
<dbReference type="GO" id="GO:0003677">
    <property type="term" value="F:DNA binding"/>
    <property type="evidence" value="ECO:0007669"/>
    <property type="project" value="UniProtKB-UniRule"/>
</dbReference>
<dbReference type="PANTHER" id="PTHR43479:SF11">
    <property type="entry name" value="ACREF_ENVCD OPERON REPRESSOR-RELATED"/>
    <property type="match status" value="1"/>
</dbReference>
<feature type="DNA-binding region" description="H-T-H motif" evidence="2">
    <location>
        <begin position="28"/>
        <end position="47"/>
    </location>
</feature>
<protein>
    <submittedName>
        <fullName evidence="4">DNA-binding transcriptional regulator EnvR</fullName>
    </submittedName>
</protein>
<dbReference type="InterPro" id="IPR036271">
    <property type="entry name" value="Tet_transcr_reg_TetR-rel_C_sf"/>
</dbReference>
<dbReference type="AlphaFoldDB" id="A0A6N2XVA2"/>
<dbReference type="SUPFAM" id="SSF46689">
    <property type="entry name" value="Homeodomain-like"/>
    <property type="match status" value="1"/>
</dbReference>
<dbReference type="PRINTS" id="PR00455">
    <property type="entry name" value="HTHTETR"/>
</dbReference>
<evidence type="ECO:0000256" key="1">
    <source>
        <dbReference type="ARBA" id="ARBA00023125"/>
    </source>
</evidence>
<proteinExistence type="predicted"/>
<dbReference type="SUPFAM" id="SSF48498">
    <property type="entry name" value="Tetracyclin repressor-like, C-terminal domain"/>
    <property type="match status" value="1"/>
</dbReference>
<name>A0A6N2XVA2_9FIRM</name>
<dbReference type="EMBL" id="CACRTF010000032">
    <property type="protein sequence ID" value="VYT57470.1"/>
    <property type="molecule type" value="Genomic_DNA"/>
</dbReference>